<evidence type="ECO:0000256" key="1">
    <source>
        <dbReference type="ARBA" id="ARBA00004167"/>
    </source>
</evidence>
<protein>
    <submittedName>
        <fullName evidence="4">Glycosyltransferase family 2 protein</fullName>
    </submittedName>
</protein>
<dbReference type="PANTHER" id="PTHR21461">
    <property type="entry name" value="GLYCOSYLTRANSFERASE FAMILY 92 PROTEIN"/>
    <property type="match status" value="1"/>
</dbReference>
<dbReference type="PANTHER" id="PTHR21461:SF69">
    <property type="entry name" value="GLYCOSYLTRANSFERASE FAMILY 92 PROTEIN"/>
    <property type="match status" value="1"/>
</dbReference>
<evidence type="ECO:0000313" key="4">
    <source>
        <dbReference type="EMBL" id="RJF77785.1"/>
    </source>
</evidence>
<name>A0A418VNI6_RHOPL</name>
<comment type="subcellular location">
    <subcellularLocation>
        <location evidence="1">Membrane</location>
        <topology evidence="1">Single-pass membrane protein</topology>
    </subcellularLocation>
</comment>
<organism evidence="4 5">
    <name type="scientific">Rhodopseudomonas palustris</name>
    <dbReference type="NCBI Taxonomy" id="1076"/>
    <lineage>
        <taxon>Bacteria</taxon>
        <taxon>Pseudomonadati</taxon>
        <taxon>Pseudomonadota</taxon>
        <taxon>Alphaproteobacteria</taxon>
        <taxon>Hyphomicrobiales</taxon>
        <taxon>Nitrobacteraceae</taxon>
        <taxon>Rhodopseudomonas</taxon>
    </lineage>
</organism>
<dbReference type="GO" id="GO:0016020">
    <property type="term" value="C:membrane"/>
    <property type="evidence" value="ECO:0007669"/>
    <property type="project" value="UniProtKB-SubCell"/>
</dbReference>
<dbReference type="GO" id="GO:0016757">
    <property type="term" value="F:glycosyltransferase activity"/>
    <property type="evidence" value="ECO:0007669"/>
    <property type="project" value="TreeGrafter"/>
</dbReference>
<comment type="caution">
    <text evidence="4">The sequence shown here is derived from an EMBL/GenBank/DDBJ whole genome shotgun (WGS) entry which is preliminary data.</text>
</comment>
<keyword evidence="2" id="KW-0812">Transmembrane</keyword>
<dbReference type="AlphaFoldDB" id="A0A418VNI6"/>
<evidence type="ECO:0000256" key="3">
    <source>
        <dbReference type="ARBA" id="ARBA00022989"/>
    </source>
</evidence>
<gene>
    <name evidence="4" type="ORF">D4Q52_02430</name>
</gene>
<dbReference type="GO" id="GO:0005737">
    <property type="term" value="C:cytoplasm"/>
    <property type="evidence" value="ECO:0007669"/>
    <property type="project" value="TreeGrafter"/>
</dbReference>
<evidence type="ECO:0000256" key="2">
    <source>
        <dbReference type="ARBA" id="ARBA00022692"/>
    </source>
</evidence>
<dbReference type="EMBL" id="QYYD01000002">
    <property type="protein sequence ID" value="RJF77785.1"/>
    <property type="molecule type" value="Genomic_DNA"/>
</dbReference>
<dbReference type="Pfam" id="PF13704">
    <property type="entry name" value="Glyco_tranf_2_4"/>
    <property type="match status" value="1"/>
</dbReference>
<sequence>MYELLVALSDDRKRDPLVGRQLLREDIEEFIEKFFPGNSRSPVVETSLNFLFNEAELNGSLGDELDRVYLAHLNEIKNAVQRPNATAVPSAILESGQQEDCLISAIDKWSPLKLINYLALQAVQASDKRAIVATARDEGLSILEWIAYHRSIGFDAFFIYTNDNTDGSLELLETLARNQVITLIKNDVSPKVSPQQKCYEHSLYLLPQLRNYRWVSYLDIDEFFLPLNTNPLSLDGVFKRISEERQGAPVSSVFFNWRWFGSGLTFEMEDRFVLERFSETRTDHHGKSLSRLSDIVSMRPVHYPTLLPGCELLDSELRPIGDISVMHPVYGIGQVNHYWNKSFEEFALKKLRGLPSLGVAGKQRDFEQFFAWDARAGKAAIEVVPGEVLRAMRHEYDALLDLPGIAEHLANIKRSVEGKLLELERQFDLRALFEKMRSMFNQS</sequence>
<keyword evidence="4" id="KW-0808">Transferase</keyword>
<evidence type="ECO:0000313" key="5">
    <source>
        <dbReference type="Proteomes" id="UP000285523"/>
    </source>
</evidence>
<proteinExistence type="predicted"/>
<keyword evidence="3" id="KW-1133">Transmembrane helix</keyword>
<accession>A0A418VNI6</accession>
<dbReference type="RefSeq" id="WP_119854953.1">
    <property type="nucleotide sequence ID" value="NZ_QYYD01000002.1"/>
</dbReference>
<dbReference type="Proteomes" id="UP000285523">
    <property type="component" value="Unassembled WGS sequence"/>
</dbReference>
<dbReference type="OrthoDB" id="1997677at2"/>
<keyword evidence="3" id="KW-0472">Membrane</keyword>
<reference evidence="4 5" key="1">
    <citation type="submission" date="2018-09" db="EMBL/GenBank/DDBJ databases">
        <title>Draft genome sequence of Rhodopseudomonas palustris 2.1.18.</title>
        <authorList>
            <person name="Robertson S.L."/>
            <person name="Meyer T.E."/>
            <person name="Kyndt J.A."/>
        </authorList>
    </citation>
    <scope>NUCLEOTIDE SEQUENCE [LARGE SCALE GENOMIC DNA]</scope>
    <source>
        <strain evidence="4 5">2.1.18</strain>
    </source>
</reference>